<protein>
    <recommendedName>
        <fullName evidence="1">2EXR domain-containing protein</fullName>
    </recommendedName>
</protein>
<proteinExistence type="predicted"/>
<gene>
    <name evidence="2" type="ORF">FMEXI_11427</name>
</gene>
<evidence type="ECO:0000313" key="2">
    <source>
        <dbReference type="EMBL" id="KAF5534181.1"/>
    </source>
</evidence>
<dbReference type="EMBL" id="JAAOAM010000309">
    <property type="protein sequence ID" value="KAF5534181.1"/>
    <property type="molecule type" value="Genomic_DNA"/>
</dbReference>
<dbReference type="InterPro" id="IPR045518">
    <property type="entry name" value="2EXR"/>
</dbReference>
<dbReference type="Pfam" id="PF20150">
    <property type="entry name" value="2EXR"/>
    <property type="match status" value="1"/>
</dbReference>
<keyword evidence="3" id="KW-1185">Reference proteome</keyword>
<evidence type="ECO:0000313" key="3">
    <source>
        <dbReference type="Proteomes" id="UP000522262"/>
    </source>
</evidence>
<evidence type="ECO:0000259" key="1">
    <source>
        <dbReference type="Pfam" id="PF20150"/>
    </source>
</evidence>
<reference evidence="2 3" key="1">
    <citation type="submission" date="2020-05" db="EMBL/GenBank/DDBJ databases">
        <title>Identification and distribution of gene clusters putatively required for synthesis of sphingolipid metabolism inhibitors in phylogenetically diverse species of the filamentous fungus Fusarium.</title>
        <authorList>
            <person name="Kim H.-S."/>
            <person name="Busman M."/>
            <person name="Brown D.W."/>
            <person name="Divon H."/>
            <person name="Uhlig S."/>
            <person name="Proctor R.H."/>
        </authorList>
    </citation>
    <scope>NUCLEOTIDE SEQUENCE [LARGE SCALE GENOMIC DNA]</scope>
    <source>
        <strain evidence="2 3">NRRL 53147</strain>
    </source>
</reference>
<accession>A0A8H5IGS2</accession>
<dbReference type="AlphaFoldDB" id="A0A8H5IGS2"/>
<dbReference type="Proteomes" id="UP000522262">
    <property type="component" value="Unassembled WGS sequence"/>
</dbReference>
<organism evidence="2 3">
    <name type="scientific">Fusarium mexicanum</name>
    <dbReference type="NCBI Taxonomy" id="751941"/>
    <lineage>
        <taxon>Eukaryota</taxon>
        <taxon>Fungi</taxon>
        <taxon>Dikarya</taxon>
        <taxon>Ascomycota</taxon>
        <taxon>Pezizomycotina</taxon>
        <taxon>Sordariomycetes</taxon>
        <taxon>Hypocreomycetidae</taxon>
        <taxon>Hypocreales</taxon>
        <taxon>Nectriaceae</taxon>
        <taxon>Fusarium</taxon>
        <taxon>Fusarium fujikuroi species complex</taxon>
    </lineage>
</organism>
<name>A0A8H5IGS2_9HYPO</name>
<sequence length="801" mass="93094">MDTTTFHPFPRLPYELREQIWQDACFQLAERRRNIYYVYMDENRNIWPRDYDWKTDDPSNRFGYTWHSYIWHVGLWTACRESNYAVREFEDLYFGLPRPRRCMRVVSPQKCDSLPRDQVIDLTEDICCINTDSWGSLLRPWEPISLHTDDPRPRKQLKKPRNIGVKFDPSWEEELQKAVENTCFDTVLRDFSPPLAFMIRLLFEVAREVFRGRSKVMLIDDESEWQSFDTEGHGGCRIFDIGQEYVELGYVMGFNFQKNTKDKSLGDVIWFHSEPFPPPVYIRQGLIHRKGDYEPWRQVADMERDIFCVTAESWEPLVSNWKPLYIEAKDECHFIDDVMNVAVEFDPSWYQTIKSFNKDNPISDYPPSLAFLIRLLLDHAQEKEYGKRIQLIDRNVLWHVDNQRLACYPIYVDCDHEYIELWSPAVARNSPLSCLLSLFDRLIGDKLTEIVYGEQISNYSLSESDWEQDDRLSPEELMRFVSMETLEFGLETDAKRGEEKRTSAVPGILVSLQTITQEVPRDVSPPRTETGKDIEAKTLSLPQWPVESNTMTRTPIPSLVFPFSEPSGLCDASKQRSWPTRDTKQSHFNNKKKYQRLYDDAIEKLAEWREKRDSLPEIPAAKTAIEESLAKALEERAAKHFLSQLHQFPEICVWEGLWPSVLLEQQFTMPRCKNPSAVSPMTQCPTDYRMRFQSNQNPCGPFVARPPASLPKSPTGNYARGPSKTSQHTIVDMLEPQTTATSSPPGVALATPVASETLPTPKVVTVSSEPGCQFYHIFARNWTDWNGKEGRTSRSPHRRSP</sequence>
<feature type="domain" description="2EXR" evidence="1">
    <location>
        <begin position="6"/>
        <end position="96"/>
    </location>
</feature>
<comment type="caution">
    <text evidence="2">The sequence shown here is derived from an EMBL/GenBank/DDBJ whole genome shotgun (WGS) entry which is preliminary data.</text>
</comment>